<evidence type="ECO:0000256" key="4">
    <source>
        <dbReference type="ARBA" id="ARBA00022723"/>
    </source>
</evidence>
<keyword evidence="5 12" id="KW-0560">Oxidoreductase</keyword>
<keyword evidence="9 12" id="KW-0106">Calcium</keyword>
<comment type="caution">
    <text evidence="14">The sequence shown here is derived from an EMBL/GenBank/DDBJ whole genome shotgun (WGS) entry which is preliminary data.</text>
</comment>
<dbReference type="PANTHER" id="PTHR31356:SF66">
    <property type="entry name" value="CATALASE-PEROXIDASE"/>
    <property type="match status" value="1"/>
</dbReference>
<dbReference type="GO" id="GO:0020037">
    <property type="term" value="F:heme binding"/>
    <property type="evidence" value="ECO:0007669"/>
    <property type="project" value="UniProtKB-UniRule"/>
</dbReference>
<feature type="binding site" evidence="9">
    <location>
        <position position="255"/>
    </location>
    <ligand>
        <name>Ca(2+)</name>
        <dbReference type="ChEBI" id="CHEBI:29108"/>
        <label>2</label>
    </ligand>
</feature>
<dbReference type="InterPro" id="IPR010255">
    <property type="entry name" value="Haem_peroxidase_sf"/>
</dbReference>
<dbReference type="InterPro" id="IPR019794">
    <property type="entry name" value="Peroxidases_AS"/>
</dbReference>
<evidence type="ECO:0000256" key="6">
    <source>
        <dbReference type="ARBA" id="ARBA00023004"/>
    </source>
</evidence>
<dbReference type="AlphaFoldDB" id="A0AAN7BAW2"/>
<feature type="binding site" evidence="9">
    <location>
        <position position="142"/>
    </location>
    <ligand>
        <name>Ca(2+)</name>
        <dbReference type="ChEBI" id="CHEBI:29108"/>
        <label>1</label>
    </ligand>
</feature>
<feature type="binding site" description="axial binding residue" evidence="9">
    <location>
        <position position="254"/>
    </location>
    <ligand>
        <name>heme b</name>
        <dbReference type="ChEBI" id="CHEBI:60344"/>
    </ligand>
    <ligandPart>
        <name>Fe</name>
        <dbReference type="ChEBI" id="CHEBI:18248"/>
    </ligandPart>
</feature>
<dbReference type="GO" id="GO:0000302">
    <property type="term" value="P:response to reactive oxygen species"/>
    <property type="evidence" value="ECO:0007669"/>
    <property type="project" value="TreeGrafter"/>
</dbReference>
<evidence type="ECO:0000256" key="8">
    <source>
        <dbReference type="PIRSR" id="PIRSR601621-1"/>
    </source>
</evidence>
<sequence>MKAQSLSAVFAGFFFLPGAVAHPGMEAVLEQLKAQDCCDSTELLGDLLYLHPTDLTPVGRLIEGILTGTTGGESDEPNNSVPELGSTACQADTCCVWQYIVDDIMVYFQDRHGQCTNAARAAIRLGFHDAAGWSKHTGEFGGADGSVVLAPEEAQRRPNAGLQQIIAQMKIWHGKWSSFGISMADLIQVAANTATVSCPLGPRIRTFVGRKDSHIASPEEGLLPSPFDEPDFLIELFRAKTIQPRGLAALLGAHSTSRQRFIDATQFGAPQDSTPGIWDVLFYNQTLGPTPNNVFVMESDKKLAKHPRIHEIWRTFARDQARWNADYAREYVRVSLLGVYNINYLTDCTRVLPRAVRFWK</sequence>
<accession>A0AAN7BAW2</accession>
<dbReference type="PROSITE" id="PS00436">
    <property type="entry name" value="PEROXIDASE_2"/>
    <property type="match status" value="1"/>
</dbReference>
<comment type="similarity">
    <text evidence="1 12">Belongs to the peroxidase family. Ligninase subfamily.</text>
</comment>
<proteinExistence type="inferred from homology"/>
<keyword evidence="7" id="KW-0325">Glycoprotein</keyword>
<feature type="chain" id="PRO_5042669271" description="Peroxidase" evidence="12">
    <location>
        <begin position="22"/>
        <end position="360"/>
    </location>
</feature>
<keyword evidence="15" id="KW-1185">Reference proteome</keyword>
<dbReference type="PROSITE" id="PS50873">
    <property type="entry name" value="PEROXIDASE_4"/>
    <property type="match status" value="1"/>
</dbReference>
<comment type="cofactor">
    <cofactor evidence="9 12">
        <name>Ca(2+)</name>
        <dbReference type="ChEBI" id="CHEBI:29108"/>
    </cofactor>
    <text evidence="9 12">Binds 2 calcium ions per subunit.</text>
</comment>
<evidence type="ECO:0000256" key="3">
    <source>
        <dbReference type="ARBA" id="ARBA00022617"/>
    </source>
</evidence>
<name>A0AAN7BAW2_9PEZI</name>
<feature type="disulfide bond" evidence="11">
    <location>
        <begin position="94"/>
        <end position="348"/>
    </location>
</feature>
<comment type="cofactor">
    <cofactor evidence="9">
        <name>heme b</name>
        <dbReference type="ChEBI" id="CHEBI:60344"/>
    </cofactor>
    <text evidence="9">Binds 1 heme b (iron(II)-protoporphyrin IX) group per subunit.</text>
</comment>
<evidence type="ECO:0000313" key="15">
    <source>
        <dbReference type="Proteomes" id="UP001301769"/>
    </source>
</evidence>
<evidence type="ECO:0000313" key="14">
    <source>
        <dbReference type="EMBL" id="KAK4214330.1"/>
    </source>
</evidence>
<protein>
    <recommendedName>
        <fullName evidence="12">Peroxidase</fullName>
        <ecNumber evidence="12">1.11.1.-</ecNumber>
    </recommendedName>
</protein>
<keyword evidence="11" id="KW-1015">Disulfide bond</keyword>
<feature type="binding site" evidence="9">
    <location>
        <position position="274"/>
    </location>
    <ligand>
        <name>Ca(2+)</name>
        <dbReference type="ChEBI" id="CHEBI:29108"/>
        <label>2</label>
    </ligand>
</feature>
<dbReference type="GO" id="GO:0004601">
    <property type="term" value="F:peroxidase activity"/>
    <property type="evidence" value="ECO:0007669"/>
    <property type="project" value="UniProtKB-KW"/>
</dbReference>
<evidence type="ECO:0000256" key="5">
    <source>
        <dbReference type="ARBA" id="ARBA00023002"/>
    </source>
</evidence>
<dbReference type="GO" id="GO:0046872">
    <property type="term" value="F:metal ion binding"/>
    <property type="evidence" value="ECO:0007669"/>
    <property type="project" value="UniProtKB-UniRule"/>
</dbReference>
<reference evidence="14" key="1">
    <citation type="journal article" date="2023" name="Mol. Phylogenet. Evol.">
        <title>Genome-scale phylogeny and comparative genomics of the fungal order Sordariales.</title>
        <authorList>
            <person name="Hensen N."/>
            <person name="Bonometti L."/>
            <person name="Westerberg I."/>
            <person name="Brannstrom I.O."/>
            <person name="Guillou S."/>
            <person name="Cros-Aarteil S."/>
            <person name="Calhoun S."/>
            <person name="Haridas S."/>
            <person name="Kuo A."/>
            <person name="Mondo S."/>
            <person name="Pangilinan J."/>
            <person name="Riley R."/>
            <person name="LaButti K."/>
            <person name="Andreopoulos B."/>
            <person name="Lipzen A."/>
            <person name="Chen C."/>
            <person name="Yan M."/>
            <person name="Daum C."/>
            <person name="Ng V."/>
            <person name="Clum A."/>
            <person name="Steindorff A."/>
            <person name="Ohm R.A."/>
            <person name="Martin F."/>
            <person name="Silar P."/>
            <person name="Natvig D.O."/>
            <person name="Lalanne C."/>
            <person name="Gautier V."/>
            <person name="Ament-Velasquez S.L."/>
            <person name="Kruys A."/>
            <person name="Hutchinson M.I."/>
            <person name="Powell A.J."/>
            <person name="Barry K."/>
            <person name="Miller A.N."/>
            <person name="Grigoriev I.V."/>
            <person name="Debuchy R."/>
            <person name="Gladieux P."/>
            <person name="Hiltunen Thoren M."/>
            <person name="Johannesson H."/>
        </authorList>
    </citation>
    <scope>NUCLEOTIDE SEQUENCE</scope>
    <source>
        <strain evidence="14">PSN293</strain>
    </source>
</reference>
<feature type="disulfide bond" evidence="11">
    <location>
        <begin position="115"/>
        <end position="198"/>
    </location>
</feature>
<keyword evidence="3 9" id="KW-0349">Heme</keyword>
<evidence type="ECO:0000256" key="2">
    <source>
        <dbReference type="ARBA" id="ARBA00022559"/>
    </source>
</evidence>
<evidence type="ECO:0000256" key="12">
    <source>
        <dbReference type="RuleBase" id="RU363051"/>
    </source>
</evidence>
<dbReference type="GO" id="GO:0034599">
    <property type="term" value="P:cellular response to oxidative stress"/>
    <property type="evidence" value="ECO:0007669"/>
    <property type="project" value="InterPro"/>
</dbReference>
<keyword evidence="4 9" id="KW-0479">Metal-binding</keyword>
<evidence type="ECO:0000256" key="1">
    <source>
        <dbReference type="ARBA" id="ARBA00006089"/>
    </source>
</evidence>
<dbReference type="SUPFAM" id="SSF48113">
    <property type="entry name" value="Heme-dependent peroxidases"/>
    <property type="match status" value="1"/>
</dbReference>
<dbReference type="PRINTS" id="PR00458">
    <property type="entry name" value="PEROXIDASE"/>
</dbReference>
<evidence type="ECO:0000259" key="13">
    <source>
        <dbReference type="PROSITE" id="PS50873"/>
    </source>
</evidence>
<feature type="binding site" evidence="9">
    <location>
        <position position="129"/>
    </location>
    <ligand>
        <name>Ca(2+)</name>
        <dbReference type="ChEBI" id="CHEBI:29108"/>
        <label>1</label>
    </ligand>
</feature>
<dbReference type="InterPro" id="IPR001621">
    <property type="entry name" value="Ligninase"/>
</dbReference>
<dbReference type="Pfam" id="PF00141">
    <property type="entry name" value="peroxidase"/>
    <property type="match status" value="1"/>
</dbReference>
<dbReference type="PRINTS" id="PR00462">
    <property type="entry name" value="LIGNINASE"/>
</dbReference>
<evidence type="ECO:0000256" key="7">
    <source>
        <dbReference type="ARBA" id="ARBA00023180"/>
    </source>
</evidence>
<dbReference type="PANTHER" id="PTHR31356">
    <property type="entry name" value="THYLAKOID LUMENAL 29 KDA PROTEIN, CHLOROPLASTIC-RELATED"/>
    <property type="match status" value="1"/>
</dbReference>
<organism evidence="14 15">
    <name type="scientific">Rhypophila decipiens</name>
    <dbReference type="NCBI Taxonomy" id="261697"/>
    <lineage>
        <taxon>Eukaryota</taxon>
        <taxon>Fungi</taxon>
        <taxon>Dikarya</taxon>
        <taxon>Ascomycota</taxon>
        <taxon>Pezizomycotina</taxon>
        <taxon>Sordariomycetes</taxon>
        <taxon>Sordariomycetidae</taxon>
        <taxon>Sordariales</taxon>
        <taxon>Naviculisporaceae</taxon>
        <taxon>Rhypophila</taxon>
    </lineage>
</organism>
<reference evidence="14" key="2">
    <citation type="submission" date="2023-05" db="EMBL/GenBank/DDBJ databases">
        <authorList>
            <consortium name="Lawrence Berkeley National Laboratory"/>
            <person name="Steindorff A."/>
            <person name="Hensen N."/>
            <person name="Bonometti L."/>
            <person name="Westerberg I."/>
            <person name="Brannstrom I.O."/>
            <person name="Guillou S."/>
            <person name="Cros-Aarteil S."/>
            <person name="Calhoun S."/>
            <person name="Haridas S."/>
            <person name="Kuo A."/>
            <person name="Mondo S."/>
            <person name="Pangilinan J."/>
            <person name="Riley R."/>
            <person name="Labutti K."/>
            <person name="Andreopoulos B."/>
            <person name="Lipzen A."/>
            <person name="Chen C."/>
            <person name="Yanf M."/>
            <person name="Daum C."/>
            <person name="Ng V."/>
            <person name="Clum A."/>
            <person name="Ohm R."/>
            <person name="Martin F."/>
            <person name="Silar P."/>
            <person name="Natvig D."/>
            <person name="Lalanne C."/>
            <person name="Gautier V."/>
            <person name="Ament-Velasquez S.L."/>
            <person name="Kruys A."/>
            <person name="Hutchinson M.I."/>
            <person name="Powell A.J."/>
            <person name="Barry K."/>
            <person name="Miller A.N."/>
            <person name="Grigoriev I.V."/>
            <person name="Debuchy R."/>
            <person name="Gladieux P."/>
            <person name="Thoren M.H."/>
            <person name="Johannesson H."/>
        </authorList>
    </citation>
    <scope>NUCLEOTIDE SEQUENCE</scope>
    <source>
        <strain evidence="14">PSN293</strain>
    </source>
</reference>
<gene>
    <name evidence="14" type="ORF">QBC37DRAFT_399697</name>
</gene>
<feature type="binding site" evidence="9">
    <location>
        <position position="272"/>
    </location>
    <ligand>
        <name>Ca(2+)</name>
        <dbReference type="ChEBI" id="CHEBI:29108"/>
        <label>2</label>
    </ligand>
</feature>
<feature type="domain" description="Plant heme peroxidase family profile" evidence="13">
    <location>
        <begin position="119"/>
        <end position="352"/>
    </location>
</feature>
<evidence type="ECO:0000256" key="9">
    <source>
        <dbReference type="PIRSR" id="PIRSR601621-2"/>
    </source>
</evidence>
<dbReference type="InterPro" id="IPR044831">
    <property type="entry name" value="Ccp1-like"/>
</dbReference>
<feature type="binding site" evidence="9">
    <location>
        <position position="144"/>
    </location>
    <ligand>
        <name>Ca(2+)</name>
        <dbReference type="ChEBI" id="CHEBI:29108"/>
        <label>1</label>
    </ligand>
</feature>
<feature type="binding site" evidence="9">
    <location>
        <position position="279"/>
    </location>
    <ligand>
        <name>Ca(2+)</name>
        <dbReference type="ChEBI" id="CHEBI:29108"/>
        <label>2</label>
    </ligand>
</feature>
<dbReference type="EC" id="1.11.1.-" evidence="12"/>
<feature type="site" description="Transition state stabilizer" evidence="10">
    <location>
        <position position="124"/>
    </location>
</feature>
<feature type="binding site" evidence="9">
    <location>
        <position position="146"/>
    </location>
    <ligand>
        <name>Ca(2+)</name>
        <dbReference type="ChEBI" id="CHEBI:29108"/>
        <label>1</label>
    </ligand>
</feature>
<keyword evidence="2 12" id="KW-0575">Peroxidase</keyword>
<evidence type="ECO:0000256" key="11">
    <source>
        <dbReference type="PIRSR" id="PIRSR601621-4"/>
    </source>
</evidence>
<feature type="signal peptide" evidence="12">
    <location>
        <begin position="1"/>
        <end position="21"/>
    </location>
</feature>
<keyword evidence="12" id="KW-0732">Signal</keyword>
<dbReference type="Gene3D" id="1.10.420.10">
    <property type="entry name" value="Peroxidase, domain 2"/>
    <property type="match status" value="1"/>
</dbReference>
<feature type="active site" description="Proton acceptor" evidence="8">
    <location>
        <position position="128"/>
    </location>
</feature>
<dbReference type="FunFam" id="1.10.520.10:FF:000021">
    <property type="entry name" value="Peroxidase"/>
    <property type="match status" value="1"/>
</dbReference>
<keyword evidence="6 9" id="KW-0408">Iron</keyword>
<dbReference type="GO" id="GO:0042744">
    <property type="term" value="P:hydrogen peroxide catabolic process"/>
    <property type="evidence" value="ECO:0007669"/>
    <property type="project" value="TreeGrafter"/>
</dbReference>
<evidence type="ECO:0000256" key="10">
    <source>
        <dbReference type="PIRSR" id="PIRSR601621-3"/>
    </source>
</evidence>
<dbReference type="InterPro" id="IPR002016">
    <property type="entry name" value="Haem_peroxidase"/>
</dbReference>
<dbReference type="EMBL" id="MU858095">
    <property type="protein sequence ID" value="KAK4214330.1"/>
    <property type="molecule type" value="Genomic_DNA"/>
</dbReference>
<dbReference type="Gene3D" id="1.10.520.10">
    <property type="match status" value="1"/>
</dbReference>
<dbReference type="Proteomes" id="UP001301769">
    <property type="component" value="Unassembled WGS sequence"/>
</dbReference>